<keyword evidence="6" id="KW-0539">Nucleus</keyword>
<evidence type="ECO:0000256" key="9">
    <source>
        <dbReference type="SAM" id="Coils"/>
    </source>
</evidence>
<dbReference type="PANTHER" id="PTHR13900:SF0">
    <property type="entry name" value="TRANSCRIPTION INITIATION FACTOR TFIID SUBUNIT 1"/>
    <property type="match status" value="1"/>
</dbReference>
<feature type="compositionally biased region" description="Basic and acidic residues" evidence="10">
    <location>
        <begin position="963"/>
        <end position="998"/>
    </location>
</feature>
<feature type="region of interest" description="Disordered" evidence="10">
    <location>
        <begin position="361"/>
        <end position="397"/>
    </location>
</feature>
<evidence type="ECO:0000259" key="12">
    <source>
        <dbReference type="PROSITE" id="PS50103"/>
    </source>
</evidence>
<feature type="compositionally biased region" description="Acidic residues" evidence="10">
    <location>
        <begin position="948"/>
        <end position="962"/>
    </location>
</feature>
<evidence type="ECO:0000256" key="5">
    <source>
        <dbReference type="ARBA" id="ARBA00023117"/>
    </source>
</evidence>
<feature type="compositionally biased region" description="Basic and acidic residues" evidence="10">
    <location>
        <begin position="1107"/>
        <end position="1123"/>
    </location>
</feature>
<feature type="compositionally biased region" description="Basic residues" evidence="10">
    <location>
        <begin position="1089"/>
        <end position="1103"/>
    </location>
</feature>
<dbReference type="Gene3D" id="1.20.920.10">
    <property type="entry name" value="Bromodomain-like"/>
    <property type="match status" value="2"/>
</dbReference>
<dbReference type="InterPro" id="IPR000571">
    <property type="entry name" value="Znf_CCCH"/>
</dbReference>
<dbReference type="InterPro" id="IPR001487">
    <property type="entry name" value="Bromodomain"/>
</dbReference>
<feature type="domain" description="Bromo" evidence="11">
    <location>
        <begin position="1453"/>
        <end position="1523"/>
    </location>
</feature>
<dbReference type="SUPFAM" id="SSF47370">
    <property type="entry name" value="Bromodomain"/>
    <property type="match status" value="2"/>
</dbReference>
<dbReference type="PROSITE" id="PS50103">
    <property type="entry name" value="ZF_C3H1"/>
    <property type="match status" value="3"/>
</dbReference>
<feature type="compositionally biased region" description="Basic and acidic residues" evidence="10">
    <location>
        <begin position="1984"/>
        <end position="2001"/>
    </location>
</feature>
<dbReference type="InterPro" id="IPR040240">
    <property type="entry name" value="TAF1"/>
</dbReference>
<evidence type="ECO:0000256" key="8">
    <source>
        <dbReference type="PROSITE-ProRule" id="PRU00723"/>
    </source>
</evidence>
<keyword evidence="4 8" id="KW-0862">Zinc</keyword>
<feature type="domain" description="C3H1-type" evidence="12">
    <location>
        <begin position="1737"/>
        <end position="1764"/>
    </location>
</feature>
<evidence type="ECO:0000256" key="7">
    <source>
        <dbReference type="PROSITE-ProRule" id="PRU00035"/>
    </source>
</evidence>
<reference evidence="14" key="1">
    <citation type="submission" date="2024-02" db="UniProtKB">
        <authorList>
            <consortium name="WormBaseParasite"/>
        </authorList>
    </citation>
    <scope>IDENTIFICATION</scope>
</reference>
<evidence type="ECO:0000256" key="3">
    <source>
        <dbReference type="ARBA" id="ARBA00022771"/>
    </source>
</evidence>
<dbReference type="Pfam" id="PF12157">
    <property type="entry name" value="DUF3591"/>
    <property type="match status" value="1"/>
</dbReference>
<keyword evidence="5 7" id="KW-0103">Bromodomain</keyword>
<dbReference type="GO" id="GO:0005669">
    <property type="term" value="C:transcription factor TFIID complex"/>
    <property type="evidence" value="ECO:0007669"/>
    <property type="project" value="InterPro"/>
</dbReference>
<proteinExistence type="predicted"/>
<feature type="zinc finger region" description="C3H1-type" evidence="8">
    <location>
        <begin position="1795"/>
        <end position="1818"/>
    </location>
</feature>
<comment type="subcellular location">
    <subcellularLocation>
        <location evidence="1">Nucleus</location>
    </subcellularLocation>
</comment>
<feature type="region of interest" description="Disordered" evidence="10">
    <location>
        <begin position="1973"/>
        <end position="2001"/>
    </location>
</feature>
<dbReference type="Proteomes" id="UP000035681">
    <property type="component" value="Unplaced"/>
</dbReference>
<feature type="region of interest" description="Disordered" evidence="10">
    <location>
        <begin position="939"/>
        <end position="1025"/>
    </location>
</feature>
<dbReference type="WBParaSite" id="TCONS_00011022.p1">
    <property type="protein sequence ID" value="TCONS_00011022.p1"/>
    <property type="gene ID" value="XLOC_004974"/>
</dbReference>
<evidence type="ECO:0000256" key="2">
    <source>
        <dbReference type="ARBA" id="ARBA00022723"/>
    </source>
</evidence>
<keyword evidence="2 8" id="KW-0479">Metal-binding</keyword>
<dbReference type="GO" id="GO:0051123">
    <property type="term" value="P:RNA polymerase II preinitiation complex assembly"/>
    <property type="evidence" value="ECO:0007669"/>
    <property type="project" value="TreeGrafter"/>
</dbReference>
<dbReference type="SMART" id="SM00297">
    <property type="entry name" value="BROMO"/>
    <property type="match status" value="2"/>
</dbReference>
<evidence type="ECO:0000256" key="10">
    <source>
        <dbReference type="SAM" id="MobiDB-lite"/>
    </source>
</evidence>
<dbReference type="Pfam" id="PF00439">
    <property type="entry name" value="Bromodomain"/>
    <property type="match status" value="2"/>
</dbReference>
<sequence>KKKLVLNVNIFFIFITMNDQCVKMNEEVDERHPLWLVLPEELKDIDPQSIFHDFNKEKPLRFGRMMQPLMKESSKLEIWWQCKHFYKRTKQLQIENNEDNKESEEIKSKNITEDDVVLDDLYLLLMPTDSLGQLQKAQDVSDDEEEITPWRNGPSKIWFDTLNLPNNATSDDLLEKLKKSIPSEESIKGMREAKEHEAKIIRSLNTPITKKWSKFMNHKAFLPVNLINWEENIVCDEIQGRKVFMKKYGKGRMPECGWIPTSKTKSYESWVNYLKCNPIETLLLNNPVVDVTFDSQNEKNLLNEKVSMFPFENYEFKNTRWENDIIYDPINLEKMPEPKVLVVDFKDDPRAYGIPQDCAPESVPSEEGGLNASDIPFSPVRGDKNAPAPTRKSKMILSQVQQRQKQEEEEQMENTMARFNDKDPFNLSCDEYYCASNKRKLHNTDIVIQHSVPAQNISALFFPTYLTVEKLRMFHRVPIEAMNRRFLRTLFHGRFIPIKGLKKYIQKKEQERNDIKQAEGGGDYFFMREPKDLSGKDGTLLLLEYMEEHPPLLSQPGMASVIRNYHRRKPGVDPEVKMDFGSLTYTHSSPFLGNIPPGTTIQSLENNMYSAPIFQHKPKFSDFLLIRTKEGFFIRKHPALFVVGQEHPSFEVPSPNSKAATNFFKDFIMAFIYRLFVNSTENPKRIKIEDIRQAFPNQAEPSIRKRLKLCSDFKRFDKGNESNYWVLRDDFRLPSIEEIKAMVTPEMCCAQYSMMTEERRLQDAGYRVKNNVIQEKENDSEDEVALEDEQKCASWNTTRAFLLAKSGRCVLDNTGIADPTGKGYGFSFVRVSSKPPKEAKKDEVPGPKKLVTGTNADLRKLPLKEAKEICRSYGLTDEDLSKLTRWEIIDVIRSLSTQSVGKNENGGLSRFARGNVKFNFSDMQDKFKKHCKEIWEKQVDLLGNTEEPPTDDGETGEESENEDDKKVQEKLESKELTEKEKRQLEYEREERERKEFKNALENGSDSLLENSNFKNEKKKKKNDDEEWENKKLIINRVVRFGDRPDERRSETVTDPEVIKYYVKIKQNKDLAYIKAFAEADDDYKEEKRREKRRLKDKLRRIQTKSKTLKENDNKGNNEKKEQKPVAIKESLLKMKCSACGELGHMKTNKHCNLYGQRETKIGDICKTIDDSLNDDDSRLSANGSVVLDGFKMKIPKTIVQKKGKVPKIAIPKSALSKAKGDESIQSTLGGINDDTNDSPAYFTDISLEQTIHDSDIDNFTDVDMIDDSNHQPPQPIKRGPGRPPLPATLAKRKAMEGCDYLAKPVKNVQRRRADPRVSMATILTEVMNEIKNVPGYVFFNKPVSEKVVKDYYTIVKNPIDLQTIKKKIDNHEYELRKTFIEDLKLLVDNSMLYNGIKSEFTMTACKIFDVAKEKISFNDDRLIELEKQINPLLDDNDIVGFSYILGKTVQQCKLVPKSTAFHVEVDRHKNPSYYCYILKPMHLGLLEHNVEKRIYSTVDSFLVDVRLIYENSKTFNTENHDLTKKAAEIVRRAIKYLRKCEDDLRELESNIIEQKAKEGITLQMSSFFLQRQPEEIEEEQPTVEVDPTFGDLELSDTDEEGEDYDTPELKKPQEKSLNVECENIDVKKTNVDMEEGELTDEEETPYERLLKEVKDLKKKDFNIWNDIAKNYTTPYRNNYNKYLENDIPEIDPYGEEVQDNFESNNLALNDLTTDEIDLIFQRRAKLMENPYSQVEHFKRPRMCKYFRDGFCRDGEKCFFSHLLEDSNRKTRLCKFYEYTSCNQSSTCNYWHGEFPCYQFHILKNCLKDKFCKYSHEPLSPYAKEVLEEYEKERYGCKDINKKDKSIEIDAVNLDNPQIDIDFRVWIPKLEFSVDQIMEITKDERNKSNDFNNSDEKLTEIDDSFNIKNIFNSMKVESYLMGKKNSLNWVSAIKHDLTFKKNNQKNSTWARFSNERPKNAKRSFNDSFLRKNLKKPKNIPLDSKSSCDENKNSKSYDRKKYV</sequence>
<feature type="domain" description="C3H1-type" evidence="12">
    <location>
        <begin position="1795"/>
        <end position="1818"/>
    </location>
</feature>
<feature type="coiled-coil region" evidence="9">
    <location>
        <begin position="1530"/>
        <end position="1557"/>
    </location>
</feature>
<evidence type="ECO:0000313" key="14">
    <source>
        <dbReference type="WBParaSite" id="TCONS_00011022.p1"/>
    </source>
</evidence>
<dbReference type="Gene3D" id="4.10.1000.10">
    <property type="entry name" value="Zinc finger, CCCH-type"/>
    <property type="match status" value="1"/>
</dbReference>
<dbReference type="InterPro" id="IPR022591">
    <property type="entry name" value="TAF1_HAT_dom"/>
</dbReference>
<accession>A0AAF5I2A3</accession>
<dbReference type="SMART" id="SM00356">
    <property type="entry name" value="ZnF_C3H1"/>
    <property type="match status" value="3"/>
</dbReference>
<protein>
    <submittedName>
        <fullName evidence="14">SXP/RAL-2 family protein Ani s 5-like cation-binding domain-containing protein</fullName>
    </submittedName>
</protein>
<evidence type="ECO:0000256" key="6">
    <source>
        <dbReference type="ARBA" id="ARBA00023242"/>
    </source>
</evidence>
<feature type="region of interest" description="Disordered" evidence="10">
    <location>
        <begin position="1084"/>
        <end position="1123"/>
    </location>
</feature>
<feature type="region of interest" description="Disordered" evidence="10">
    <location>
        <begin position="1265"/>
        <end position="1284"/>
    </location>
</feature>
<keyword evidence="9" id="KW-0175">Coiled coil</keyword>
<dbReference type="GO" id="GO:0016251">
    <property type="term" value="F:RNA polymerase II general transcription initiation factor activity"/>
    <property type="evidence" value="ECO:0007669"/>
    <property type="project" value="InterPro"/>
</dbReference>
<evidence type="ECO:0000256" key="4">
    <source>
        <dbReference type="ARBA" id="ARBA00022833"/>
    </source>
</evidence>
<feature type="domain" description="C3H1-type" evidence="12">
    <location>
        <begin position="1767"/>
        <end position="1794"/>
    </location>
</feature>
<dbReference type="InterPro" id="IPR036855">
    <property type="entry name" value="Znf_CCCH_sf"/>
</dbReference>
<evidence type="ECO:0000313" key="13">
    <source>
        <dbReference type="Proteomes" id="UP000035681"/>
    </source>
</evidence>
<evidence type="ECO:0000259" key="11">
    <source>
        <dbReference type="PROSITE" id="PS50014"/>
    </source>
</evidence>
<dbReference type="AlphaFoldDB" id="A0AAF5I2A3"/>
<dbReference type="PROSITE" id="PS50014">
    <property type="entry name" value="BROMODOMAIN_2"/>
    <property type="match status" value="2"/>
</dbReference>
<dbReference type="GO" id="GO:0004402">
    <property type="term" value="F:histone acetyltransferase activity"/>
    <property type="evidence" value="ECO:0007669"/>
    <property type="project" value="InterPro"/>
</dbReference>
<evidence type="ECO:0000256" key="1">
    <source>
        <dbReference type="ARBA" id="ARBA00004123"/>
    </source>
</evidence>
<dbReference type="PRINTS" id="PR00503">
    <property type="entry name" value="BROMODOMAIN"/>
</dbReference>
<keyword evidence="13" id="KW-1185">Reference proteome</keyword>
<dbReference type="GO" id="GO:0017025">
    <property type="term" value="F:TBP-class protein binding"/>
    <property type="evidence" value="ECO:0007669"/>
    <property type="project" value="InterPro"/>
</dbReference>
<feature type="zinc finger region" description="C3H1-type" evidence="8">
    <location>
        <begin position="1737"/>
        <end position="1764"/>
    </location>
</feature>
<name>A0AAF5I2A3_STRER</name>
<dbReference type="PANTHER" id="PTHR13900">
    <property type="entry name" value="TRANSCRIPTION INITIATION FACTOR TFIID"/>
    <property type="match status" value="1"/>
</dbReference>
<dbReference type="InterPro" id="IPR036427">
    <property type="entry name" value="Bromodomain-like_sf"/>
</dbReference>
<dbReference type="SUPFAM" id="SSF90229">
    <property type="entry name" value="CCCH zinc finger"/>
    <property type="match status" value="2"/>
</dbReference>
<feature type="domain" description="Bromo" evidence="11">
    <location>
        <begin position="1331"/>
        <end position="1401"/>
    </location>
</feature>
<feature type="zinc finger region" description="C3H1-type" evidence="8">
    <location>
        <begin position="1767"/>
        <end position="1794"/>
    </location>
</feature>
<organism evidence="13 14">
    <name type="scientific">Strongyloides stercoralis</name>
    <name type="common">Threadworm</name>
    <dbReference type="NCBI Taxonomy" id="6248"/>
    <lineage>
        <taxon>Eukaryota</taxon>
        <taxon>Metazoa</taxon>
        <taxon>Ecdysozoa</taxon>
        <taxon>Nematoda</taxon>
        <taxon>Chromadorea</taxon>
        <taxon>Rhabditida</taxon>
        <taxon>Tylenchina</taxon>
        <taxon>Panagrolaimomorpha</taxon>
        <taxon>Strongyloidoidea</taxon>
        <taxon>Strongyloididae</taxon>
        <taxon>Strongyloides</taxon>
    </lineage>
</organism>
<dbReference type="GO" id="GO:0008270">
    <property type="term" value="F:zinc ion binding"/>
    <property type="evidence" value="ECO:0007669"/>
    <property type="project" value="UniProtKB-KW"/>
</dbReference>
<keyword evidence="3 8" id="KW-0863">Zinc-finger</keyword>